<evidence type="ECO:0000313" key="7">
    <source>
        <dbReference type="EMBL" id="KAF0033388.1"/>
    </source>
</evidence>
<dbReference type="PROSITE" id="PS50005">
    <property type="entry name" value="TPR"/>
    <property type="match status" value="5"/>
</dbReference>
<evidence type="ECO:0000259" key="6">
    <source>
        <dbReference type="Pfam" id="PF00884"/>
    </source>
</evidence>
<dbReference type="InterPro" id="IPR000917">
    <property type="entry name" value="Sulfatase_N"/>
</dbReference>
<dbReference type="GO" id="GO:0055087">
    <property type="term" value="C:Ski complex"/>
    <property type="evidence" value="ECO:0007669"/>
    <property type="project" value="InterPro"/>
</dbReference>
<feature type="domain" description="Sulfatase N-terminal" evidence="6">
    <location>
        <begin position="1"/>
        <end position="284"/>
    </location>
</feature>
<name>A0A6A4SMK1_SCOMX</name>
<dbReference type="Pfam" id="PF13432">
    <property type="entry name" value="TPR_16"/>
    <property type="match status" value="2"/>
</dbReference>
<reference evidence="7 8" key="1">
    <citation type="submission" date="2019-06" db="EMBL/GenBank/DDBJ databases">
        <title>Draft genomes of female and male turbot (Scophthalmus maximus).</title>
        <authorList>
            <person name="Xu H."/>
            <person name="Xu X.-W."/>
            <person name="Shao C."/>
            <person name="Chen S."/>
        </authorList>
    </citation>
    <scope>NUCLEOTIDE SEQUENCE [LARGE SCALE GENOMIC DNA]</scope>
    <source>
        <strain evidence="7">Ysfricsl-2016a</strain>
        <tissue evidence="7">Blood</tissue>
    </source>
</reference>
<dbReference type="SUPFAM" id="SSF81901">
    <property type="entry name" value="HCP-like"/>
    <property type="match status" value="1"/>
</dbReference>
<dbReference type="GO" id="GO:0006401">
    <property type="term" value="P:RNA catabolic process"/>
    <property type="evidence" value="ECO:0007669"/>
    <property type="project" value="InterPro"/>
</dbReference>
<protein>
    <recommendedName>
        <fullName evidence="6">Sulfatase N-terminal domain-containing protein</fullName>
    </recommendedName>
</protein>
<feature type="repeat" description="TPR" evidence="5">
    <location>
        <begin position="965"/>
        <end position="998"/>
    </location>
</feature>
<feature type="repeat" description="TPR" evidence="5">
    <location>
        <begin position="999"/>
        <end position="1032"/>
    </location>
</feature>
<comment type="similarity">
    <text evidence="2">Belongs to the sulfatase family.</text>
</comment>
<dbReference type="Pfam" id="PF13431">
    <property type="entry name" value="TPR_17"/>
    <property type="match status" value="1"/>
</dbReference>
<dbReference type="SMART" id="SM00028">
    <property type="entry name" value="TPR"/>
    <property type="match status" value="15"/>
</dbReference>
<dbReference type="Gene3D" id="1.25.40.10">
    <property type="entry name" value="Tetratricopeptide repeat domain"/>
    <property type="match status" value="7"/>
</dbReference>
<dbReference type="Gene3D" id="3.40.720.10">
    <property type="entry name" value="Alkaline Phosphatase, subunit A"/>
    <property type="match status" value="1"/>
</dbReference>
<feature type="repeat" description="TPR" evidence="5">
    <location>
        <begin position="1383"/>
        <end position="1416"/>
    </location>
</feature>
<feature type="repeat" description="TPR" evidence="5">
    <location>
        <begin position="448"/>
        <end position="481"/>
    </location>
</feature>
<dbReference type="SUPFAM" id="SSF53649">
    <property type="entry name" value="Alkaline phosphatase-like"/>
    <property type="match status" value="1"/>
</dbReference>
<evidence type="ECO:0000313" key="8">
    <source>
        <dbReference type="Proteomes" id="UP000438429"/>
    </source>
</evidence>
<dbReference type="Pfam" id="PF00884">
    <property type="entry name" value="Sulfatase"/>
    <property type="match status" value="1"/>
</dbReference>
<proteinExistence type="inferred from homology"/>
<comment type="caution">
    <text evidence="7">The sequence shown here is derived from an EMBL/GenBank/DDBJ whole genome shotgun (WGS) entry which is preliminary data.</text>
</comment>
<organism evidence="7 8">
    <name type="scientific">Scophthalmus maximus</name>
    <name type="common">Turbot</name>
    <name type="synonym">Psetta maxima</name>
    <dbReference type="NCBI Taxonomy" id="52904"/>
    <lineage>
        <taxon>Eukaryota</taxon>
        <taxon>Metazoa</taxon>
        <taxon>Chordata</taxon>
        <taxon>Craniata</taxon>
        <taxon>Vertebrata</taxon>
        <taxon>Euteleostomi</taxon>
        <taxon>Actinopterygii</taxon>
        <taxon>Neopterygii</taxon>
        <taxon>Teleostei</taxon>
        <taxon>Neoteleostei</taxon>
        <taxon>Acanthomorphata</taxon>
        <taxon>Carangaria</taxon>
        <taxon>Pleuronectiformes</taxon>
        <taxon>Pleuronectoidei</taxon>
        <taxon>Scophthalmidae</taxon>
        <taxon>Scophthalmus</taxon>
    </lineage>
</organism>
<dbReference type="InterPro" id="IPR039226">
    <property type="entry name" value="Ski3/TTC37"/>
</dbReference>
<dbReference type="PANTHER" id="PTHR15704:SF7">
    <property type="entry name" value="SUPERKILLER COMPLEX PROTEIN 3"/>
    <property type="match status" value="1"/>
</dbReference>
<evidence type="ECO:0000256" key="2">
    <source>
        <dbReference type="ARBA" id="ARBA00008779"/>
    </source>
</evidence>
<dbReference type="SMART" id="SM00671">
    <property type="entry name" value="SEL1"/>
    <property type="match status" value="3"/>
</dbReference>
<dbReference type="Pfam" id="PF13181">
    <property type="entry name" value="TPR_8"/>
    <property type="match status" value="1"/>
</dbReference>
<dbReference type="Proteomes" id="UP000438429">
    <property type="component" value="Unassembled WGS sequence"/>
</dbReference>
<gene>
    <name evidence="7" type="ORF">F2P81_013454</name>
</gene>
<comment type="cofactor">
    <cofactor evidence="1">
        <name>Ca(2+)</name>
        <dbReference type="ChEBI" id="CHEBI:29108"/>
    </cofactor>
</comment>
<dbReference type="InterPro" id="IPR006597">
    <property type="entry name" value="Sel1-like"/>
</dbReference>
<evidence type="ECO:0000256" key="3">
    <source>
        <dbReference type="ARBA" id="ARBA00022737"/>
    </source>
</evidence>
<dbReference type="InterPro" id="IPR011990">
    <property type="entry name" value="TPR-like_helical_dom_sf"/>
</dbReference>
<keyword evidence="3" id="KW-0677">Repeat</keyword>
<evidence type="ECO:0000256" key="1">
    <source>
        <dbReference type="ARBA" id="ARBA00001913"/>
    </source>
</evidence>
<feature type="repeat" description="TPR" evidence="5">
    <location>
        <begin position="1264"/>
        <end position="1297"/>
    </location>
</feature>
<dbReference type="InterPro" id="IPR017850">
    <property type="entry name" value="Alkaline_phosphatase_core_sf"/>
</dbReference>
<dbReference type="InterPro" id="IPR019734">
    <property type="entry name" value="TPR_rpt"/>
</dbReference>
<accession>A0A6A4SMK1</accession>
<evidence type="ECO:0000256" key="4">
    <source>
        <dbReference type="ARBA" id="ARBA00022803"/>
    </source>
</evidence>
<evidence type="ECO:0000256" key="5">
    <source>
        <dbReference type="PROSITE-ProRule" id="PRU00339"/>
    </source>
</evidence>
<dbReference type="EMBL" id="VEVO01000012">
    <property type="protein sequence ID" value="KAF0033388.1"/>
    <property type="molecule type" value="Genomic_DNA"/>
</dbReference>
<sequence>MWSGQFVHLTQSWNNYKCLDANASTWMDLLEAKGYITKMMGKLDYTSGSHSVSNRVEAWTRDVHLLLRQEGRPVTRLVGNMSTVRIMRKDWENTDKATQWIHQTAASSQRPFALYLGLNLPHPYKTESLGPTAGGSTFLTSPHWLTKVSSDLISAPKWLPMDAMHPVDYYSTFTKNCSGDFTEDEVKSIRAFYYAMCAEADAMLGQVISALRETGLLNNTVVIFTADHGELAMEHRQFYKMSMFEGSSHVPLLIMGPRLMPGQQINQLVSLVDLYPTVLDIAGIPPEGNLSGHSLFPLLFKSSAFPKKQHPDWVLSEYHGCNVNASTYMLRSGKWKYITYSDGLSVPPQLFDLTLDKEELHNVVLKFPEVTVHLDKLLRSIVDYPKVSTAVHLYNKKAFGAWRDSDHEMSSKEVKTELKSAREAIKNKEFKEALKHCKAVLKLEKNNYNAWVFIGLAASELEQPDQSQSAYKKAVELEPEQLLAWQGLANLYEKTDQWDFKLELPNIYQKLVELYASSDKNKSYELIKKLSDIYQSDKDYVKVWQQLIQLKEDDAVDKAELLQLWQEMTQLLSDCLNEDEPDNEMQQHLITAFENTMVLVEPVPGEKHKKISADHIKCLSKLPQEEARLKKACESMLSHYPNQSYPLEVLCSHYLKAGILNADAISCFSRLLDLAPDCGLGHLGLGTKALQEGRYKDAIKDLAHGLKKMSCSTGWYSLAEAQFKVHGYSDSATSCSQGLMMCVSGDEELRVKLLRMKLETLVRSGGEKAADHALDAFSQIPDADKDEVLVALKGHAFLNKGQIDQALKVSSELVASNPNLAQGFALRGLVHSAEGQQQLAEQSFLKAAAQSPLCGEYYFLLGQLYWDMGEETRKDRSKAHTHLLKAAKLDPNLGCVFRYLGHYYREIANDRGRARGCYKKAFELDSEDAESGSASVDLSMEQEDMDAALATLESVIEKATPGSAKWAWMRRGLYYLKVGEHQQATADLQAALRADPEDWVCWECLGEAYLNRRSFTAALRAFAKAHQLQPSSIYSLYQAAAIKQTLGKFKEAAAEYLQITAQQDYVPALKGLGECQLSLAKGRMEDCRDGGAIDLIQQAIQNLFRAVELRPDLSCLWKLLGDACTAVSTVSPNRAHVLVPGPLAGLDPNSQSPTLNQAQTLKVGERCYARALKLMSEVASLWYDLGLNYHHQARLPCSTEGDQNLQSLVLEKSLQCLKKAIMMDCENYSYWNALGVISMNKGLENFALAQHCFIKSIQVEPNNVVAWTNLGTLYLKKDNIELAHEAFKIAQSLEPLYVNCWIGQALIAERVGSYDTMDLFRHTTELSTHVEGVKGYAYWVCSTLLDKSNRDSELYRYNIVQMNAISAAQVALSKYTERIHSDPEAYIMLGYLNEHLQLKRQALQAYQRAVELLQSTSSAEELAFALGSYGRALCTSGQWEEAVHVYNSTPLQELSDLTGLALAYCRAGLLPESTSAYERALAVASTEKEKAYILTALALLQHLQGNIDSAKTLLFKCSILKEPIPESLLCLCALGLVRGDATLAAAALTELLKQGSATGSVVEQRCLLTCTLLALQGNYSSVQREVSRAVHSNPGNPSLWALLSRVVPQFYPRKANGGAVAGHVACLSSMTNGKVLNVSPEHPAVMLSLRQVQCQRLLVADAGTVLPDSVLEQLNNTVMMNPTNLGAWHWLAEVYRGQGLLVQAVMAYRQSLQLATQLSLHSGQVACLIRLALLALVPCMAGVPGNNWKDLVVEATTEVLKLGSSPMAHLFQALLQYMTKMAARSVLLEVLRFPCGR</sequence>
<dbReference type="PANTHER" id="PTHR15704">
    <property type="entry name" value="SUPERKILLER 3 PROTEIN-RELATED"/>
    <property type="match status" value="1"/>
</dbReference>
<keyword evidence="4 5" id="KW-0802">TPR repeat</keyword>
<dbReference type="SUPFAM" id="SSF48452">
    <property type="entry name" value="TPR-like"/>
    <property type="match status" value="6"/>
</dbReference>